<accession>A0ABP4SR08</accession>
<gene>
    <name evidence="2" type="ORF">GCM10009733_087250</name>
</gene>
<protein>
    <recommendedName>
        <fullName evidence="4">Lipoprotein</fullName>
    </recommendedName>
</protein>
<name>A0ABP4SR08_9ACTN</name>
<reference evidence="3" key="1">
    <citation type="journal article" date="2019" name="Int. J. Syst. Evol. Microbiol.">
        <title>The Global Catalogue of Microorganisms (GCM) 10K type strain sequencing project: providing services to taxonomists for standard genome sequencing and annotation.</title>
        <authorList>
            <consortium name="The Broad Institute Genomics Platform"/>
            <consortium name="The Broad Institute Genome Sequencing Center for Infectious Disease"/>
            <person name="Wu L."/>
            <person name="Ma J."/>
        </authorList>
    </citation>
    <scope>NUCLEOTIDE SEQUENCE [LARGE SCALE GENOMIC DNA]</scope>
    <source>
        <strain evidence="3">JCM 13929</strain>
    </source>
</reference>
<proteinExistence type="predicted"/>
<comment type="caution">
    <text evidence="2">The sequence shown here is derived from an EMBL/GenBank/DDBJ whole genome shotgun (WGS) entry which is preliminary data.</text>
</comment>
<dbReference type="PROSITE" id="PS51257">
    <property type="entry name" value="PROKAR_LIPOPROTEIN"/>
    <property type="match status" value="1"/>
</dbReference>
<evidence type="ECO:0008006" key="4">
    <source>
        <dbReference type="Google" id="ProtNLM"/>
    </source>
</evidence>
<evidence type="ECO:0000313" key="2">
    <source>
        <dbReference type="EMBL" id="GAA1676900.1"/>
    </source>
</evidence>
<dbReference type="EMBL" id="BAAAMU010000107">
    <property type="protein sequence ID" value="GAA1676900.1"/>
    <property type="molecule type" value="Genomic_DNA"/>
</dbReference>
<evidence type="ECO:0000313" key="3">
    <source>
        <dbReference type="Proteomes" id="UP001500064"/>
    </source>
</evidence>
<dbReference type="Proteomes" id="UP001500064">
    <property type="component" value="Unassembled WGS sequence"/>
</dbReference>
<keyword evidence="1" id="KW-0732">Signal</keyword>
<feature type="chain" id="PRO_5046223381" description="Lipoprotein" evidence="1">
    <location>
        <begin position="22"/>
        <end position="224"/>
    </location>
</feature>
<keyword evidence="3" id="KW-1185">Reference proteome</keyword>
<evidence type="ECO:0000256" key="1">
    <source>
        <dbReference type="SAM" id="SignalP"/>
    </source>
</evidence>
<sequence>MRGTALTVSVAVMVVLGGCSAPTPSPGEVRQAPGEQKAFGTRKNYTADSFMKGTRYPVEVYFPPLPAGVKQVTVLAMAGLGELTGIPVTDGAPLSWADRAVLSALARGPPAVLRAHRLVTPGTLLRWHWRLVARHWPSTAPPGLVHTSLSESHDEWPSAARVPTVARVRTTARPMPLDAPVTTAQVSGSPPAPRRPEARASAVATHRPHLGTASSFVRTEWFCP</sequence>
<feature type="signal peptide" evidence="1">
    <location>
        <begin position="1"/>
        <end position="21"/>
    </location>
</feature>
<organism evidence="2 3">
    <name type="scientific">Nonomuraea maheshkhaliensis</name>
    <dbReference type="NCBI Taxonomy" id="419590"/>
    <lineage>
        <taxon>Bacteria</taxon>
        <taxon>Bacillati</taxon>
        <taxon>Actinomycetota</taxon>
        <taxon>Actinomycetes</taxon>
        <taxon>Streptosporangiales</taxon>
        <taxon>Streptosporangiaceae</taxon>
        <taxon>Nonomuraea</taxon>
    </lineage>
</organism>
<dbReference type="RefSeq" id="WP_346112804.1">
    <property type="nucleotide sequence ID" value="NZ_BAAAMU010000107.1"/>
</dbReference>